<gene>
    <name evidence="1" type="ORF">AOQ72_13075</name>
</gene>
<dbReference type="AlphaFoldDB" id="A0A0R3CP53"/>
<evidence type="ECO:0000313" key="1">
    <source>
        <dbReference type="EMBL" id="KRP99447.1"/>
    </source>
</evidence>
<proteinExistence type="predicted"/>
<comment type="caution">
    <text evidence="1">The sequence shown here is derived from an EMBL/GenBank/DDBJ whole genome shotgun (WGS) entry which is preliminary data.</text>
</comment>
<organism evidence="1 2">
    <name type="scientific">Bradyrhizobium yuanmingense</name>
    <dbReference type="NCBI Taxonomy" id="108015"/>
    <lineage>
        <taxon>Bacteria</taxon>
        <taxon>Pseudomonadati</taxon>
        <taxon>Pseudomonadota</taxon>
        <taxon>Alphaproteobacteria</taxon>
        <taxon>Hyphomicrobiales</taxon>
        <taxon>Nitrobacteraceae</taxon>
        <taxon>Bradyrhizobium</taxon>
    </lineage>
</organism>
<sequence length="71" mass="7978">MYALFEGDKQIGNPFPTEKEVWEAALIEGLVTDVPVADEEGGHILPAGYHVERVDETFAPRPDWKLPREIS</sequence>
<reference evidence="1 2" key="1">
    <citation type="submission" date="2015-09" db="EMBL/GenBank/DDBJ databases">
        <title>Draft Genome Sequence of the Strain BR 3267 (Bradyrhizobium yuanmingense) recommended as inoculant for cowpea in Brazil.</title>
        <authorList>
            <person name="Simoes-Araujo J.L."/>
            <person name="Zilli J.E."/>
        </authorList>
    </citation>
    <scope>NUCLEOTIDE SEQUENCE [LARGE SCALE GENOMIC DNA]</scope>
    <source>
        <strain evidence="1 2">BR3267</strain>
    </source>
</reference>
<dbReference type="RefSeq" id="WP_057026832.1">
    <property type="nucleotide sequence ID" value="NZ_LJYF01000012.1"/>
</dbReference>
<evidence type="ECO:0000313" key="2">
    <source>
        <dbReference type="Proteomes" id="UP000051380"/>
    </source>
</evidence>
<accession>A0A0R3CP53</accession>
<protein>
    <submittedName>
        <fullName evidence="1">Uncharacterized protein</fullName>
    </submittedName>
</protein>
<name>A0A0R3CP53_9BRAD</name>
<dbReference type="EMBL" id="LJYF01000012">
    <property type="protein sequence ID" value="KRP99447.1"/>
    <property type="molecule type" value="Genomic_DNA"/>
</dbReference>
<dbReference type="Proteomes" id="UP000051380">
    <property type="component" value="Unassembled WGS sequence"/>
</dbReference>
<dbReference type="OrthoDB" id="8246888at2"/>